<accession>A0ABY4RXK2</accession>
<dbReference type="Pfam" id="PF01243">
    <property type="entry name" value="PNPOx_N"/>
    <property type="match status" value="1"/>
</dbReference>
<dbReference type="InterPro" id="IPR011576">
    <property type="entry name" value="Pyridox_Oxase_N"/>
</dbReference>
<evidence type="ECO:0000313" key="3">
    <source>
        <dbReference type="Proteomes" id="UP001057134"/>
    </source>
</evidence>
<dbReference type="EMBL" id="CP027059">
    <property type="protein sequence ID" value="UQZ87027.1"/>
    <property type="molecule type" value="Genomic_DNA"/>
</dbReference>
<organism evidence="2 3">
    <name type="scientific">Paenibacillus konkukensis</name>
    <dbReference type="NCBI Taxonomy" id="2020716"/>
    <lineage>
        <taxon>Bacteria</taxon>
        <taxon>Bacillati</taxon>
        <taxon>Bacillota</taxon>
        <taxon>Bacilli</taxon>
        <taxon>Bacillales</taxon>
        <taxon>Paenibacillaceae</taxon>
        <taxon>Paenibacillus</taxon>
    </lineage>
</organism>
<dbReference type="SUPFAM" id="SSF50475">
    <property type="entry name" value="FMN-binding split barrel"/>
    <property type="match status" value="1"/>
</dbReference>
<keyword evidence="3" id="KW-1185">Reference proteome</keyword>
<protein>
    <recommendedName>
        <fullName evidence="1">Pyridoxamine 5'-phosphate oxidase N-terminal domain-containing protein</fullName>
    </recommendedName>
</protein>
<reference evidence="2" key="1">
    <citation type="submission" date="2018-02" db="EMBL/GenBank/DDBJ databases">
        <authorList>
            <person name="Kim S.-K."/>
            <person name="Jung H.-I."/>
            <person name="Lee S.-W."/>
        </authorList>
    </citation>
    <scope>NUCLEOTIDE SEQUENCE</scope>
    <source>
        <strain evidence="2">SK3146</strain>
    </source>
</reference>
<dbReference type="NCBIfam" id="NF005232">
    <property type="entry name" value="PRK06733.1"/>
    <property type="match status" value="1"/>
</dbReference>
<sequence length="150" mass="16420">MAETITVLPEPLAAALQKEAFALLSTVDFESGSPSMNAVSWIYAKDSGTIRFAVDRRSRIVSNINNHALVNVTYIGEGSVHAIYGKARLVAETLADVPLKLACFDVDITAVRDAMFYGSRISVVPEYEKTYDKRAAEKLDAQVFDAMQKA</sequence>
<evidence type="ECO:0000259" key="1">
    <source>
        <dbReference type="Pfam" id="PF01243"/>
    </source>
</evidence>
<dbReference type="Gene3D" id="2.30.110.10">
    <property type="entry name" value="Electron Transport, Fmn-binding Protein, Chain A"/>
    <property type="match status" value="1"/>
</dbReference>
<feature type="domain" description="Pyridoxamine 5'-phosphate oxidase N-terminal" evidence="1">
    <location>
        <begin position="10"/>
        <end position="93"/>
    </location>
</feature>
<proteinExistence type="predicted"/>
<evidence type="ECO:0000313" key="2">
    <source>
        <dbReference type="EMBL" id="UQZ87027.1"/>
    </source>
</evidence>
<name>A0ABY4RXK2_9BACL</name>
<dbReference type="InterPro" id="IPR012349">
    <property type="entry name" value="Split_barrel_FMN-bd"/>
</dbReference>
<dbReference type="Proteomes" id="UP001057134">
    <property type="component" value="Chromosome"/>
</dbReference>
<gene>
    <name evidence="2" type="ORF">SK3146_06320</name>
</gene>
<dbReference type="RefSeq" id="WP_249862521.1">
    <property type="nucleotide sequence ID" value="NZ_CP027059.1"/>
</dbReference>
<reference evidence="2" key="2">
    <citation type="journal article" date="2021" name="J Anim Sci Technol">
        <title>Complete genome sequence of Paenibacillus konkukensis sp. nov. SK3146 as a potential probiotic strain.</title>
        <authorList>
            <person name="Jung H.I."/>
            <person name="Park S."/>
            <person name="Niu K.M."/>
            <person name="Lee S.W."/>
            <person name="Kothari D."/>
            <person name="Yi K.J."/>
            <person name="Kim S.K."/>
        </authorList>
    </citation>
    <scope>NUCLEOTIDE SEQUENCE</scope>
    <source>
        <strain evidence="2">SK3146</strain>
    </source>
</reference>